<evidence type="ECO:0000256" key="5">
    <source>
        <dbReference type="ARBA" id="ARBA00023136"/>
    </source>
</evidence>
<dbReference type="Gene3D" id="1.10.3730.20">
    <property type="match status" value="2"/>
</dbReference>
<keyword evidence="4 6" id="KW-1133">Transmembrane helix</keyword>
<dbReference type="SUPFAM" id="SSF103481">
    <property type="entry name" value="Multidrug resistance efflux transporter EmrE"/>
    <property type="match status" value="2"/>
</dbReference>
<feature type="transmembrane region" description="Helical" evidence="6">
    <location>
        <begin position="174"/>
        <end position="195"/>
    </location>
</feature>
<evidence type="ECO:0000259" key="7">
    <source>
        <dbReference type="Pfam" id="PF00892"/>
    </source>
</evidence>
<evidence type="ECO:0000256" key="6">
    <source>
        <dbReference type="SAM" id="Phobius"/>
    </source>
</evidence>
<gene>
    <name evidence="8" type="ORF">SAMN04488568_10145</name>
</gene>
<organism evidence="8 9">
    <name type="scientific">Maricaulis salignorans</name>
    <dbReference type="NCBI Taxonomy" id="144026"/>
    <lineage>
        <taxon>Bacteria</taxon>
        <taxon>Pseudomonadati</taxon>
        <taxon>Pseudomonadota</taxon>
        <taxon>Alphaproteobacteria</taxon>
        <taxon>Maricaulales</taxon>
        <taxon>Maricaulaceae</taxon>
        <taxon>Maricaulis</taxon>
    </lineage>
</organism>
<protein>
    <submittedName>
        <fullName evidence="8">EamA-like transporter family protein</fullName>
    </submittedName>
</protein>
<reference evidence="8 9" key="1">
    <citation type="submission" date="2016-10" db="EMBL/GenBank/DDBJ databases">
        <authorList>
            <person name="de Groot N.N."/>
        </authorList>
    </citation>
    <scope>NUCLEOTIDE SEQUENCE [LARGE SCALE GENOMIC DNA]</scope>
    <source>
        <strain evidence="8 9">DSM 16077</strain>
    </source>
</reference>
<dbReference type="GO" id="GO:0016020">
    <property type="term" value="C:membrane"/>
    <property type="evidence" value="ECO:0007669"/>
    <property type="project" value="UniProtKB-SubCell"/>
</dbReference>
<keyword evidence="5 6" id="KW-0472">Membrane</keyword>
<evidence type="ECO:0000256" key="3">
    <source>
        <dbReference type="ARBA" id="ARBA00022692"/>
    </source>
</evidence>
<evidence type="ECO:0000313" key="8">
    <source>
        <dbReference type="EMBL" id="SDL60937.1"/>
    </source>
</evidence>
<feature type="transmembrane region" description="Helical" evidence="6">
    <location>
        <begin position="6"/>
        <end position="26"/>
    </location>
</feature>
<comment type="subcellular location">
    <subcellularLocation>
        <location evidence="1">Membrane</location>
        <topology evidence="1">Multi-pass membrane protein</topology>
    </subcellularLocation>
</comment>
<feature type="domain" description="EamA" evidence="7">
    <location>
        <begin position="7"/>
        <end position="131"/>
    </location>
</feature>
<dbReference type="STRING" id="144026.SAMN04488568_10145"/>
<feature type="transmembrane region" description="Helical" evidence="6">
    <location>
        <begin position="147"/>
        <end position="168"/>
    </location>
</feature>
<feature type="transmembrane region" description="Helical" evidence="6">
    <location>
        <begin position="216"/>
        <end position="233"/>
    </location>
</feature>
<feature type="domain" description="EamA" evidence="7">
    <location>
        <begin position="147"/>
        <end position="279"/>
    </location>
</feature>
<proteinExistence type="inferred from homology"/>
<accession>A0A1G9LGL0</accession>
<sequence length="282" mass="30167">MEASLTAGALAMLGSALAHAGMTLLTKRAKDRLVFRALSLVFVAALMLPWLVFQPIPGWEVWRFLLLGAATIWAFNMLLIAAFERGEMNLVYPVMRGSAPALATLAAYIFLDEAVSLWQLLGLAIASSALVGFAWPEKDGTPKTQILLFALAAACMTACYTVIDAAGVRASGNVMVYTGWFFVLSGLTIGATAIIRRGSRFWAAARQETRPAATSMLFNLTTYGLALYAYSIAPVAPMAALRETSIVFGALLAALVLKEPFGLKRIALAVLLVTGLVVMQTL</sequence>
<feature type="transmembrane region" description="Helical" evidence="6">
    <location>
        <begin position="262"/>
        <end position="279"/>
    </location>
</feature>
<feature type="transmembrane region" description="Helical" evidence="6">
    <location>
        <begin position="64"/>
        <end position="83"/>
    </location>
</feature>
<dbReference type="Pfam" id="PF00892">
    <property type="entry name" value="EamA"/>
    <property type="match status" value="2"/>
</dbReference>
<feature type="transmembrane region" description="Helical" evidence="6">
    <location>
        <begin position="90"/>
        <end position="111"/>
    </location>
</feature>
<dbReference type="InterPro" id="IPR000620">
    <property type="entry name" value="EamA_dom"/>
</dbReference>
<dbReference type="AlphaFoldDB" id="A0A1G9LGL0"/>
<dbReference type="EMBL" id="FNHG01000001">
    <property type="protein sequence ID" value="SDL60937.1"/>
    <property type="molecule type" value="Genomic_DNA"/>
</dbReference>
<name>A0A1G9LGL0_9PROT</name>
<evidence type="ECO:0000256" key="2">
    <source>
        <dbReference type="ARBA" id="ARBA00007362"/>
    </source>
</evidence>
<comment type="similarity">
    <text evidence="2">Belongs to the EamA transporter family.</text>
</comment>
<dbReference type="InterPro" id="IPR037185">
    <property type="entry name" value="EmrE-like"/>
</dbReference>
<feature type="transmembrane region" description="Helical" evidence="6">
    <location>
        <begin position="117"/>
        <end position="135"/>
    </location>
</feature>
<dbReference type="InterPro" id="IPR050638">
    <property type="entry name" value="AA-Vitamin_Transporters"/>
</dbReference>
<feature type="transmembrane region" description="Helical" evidence="6">
    <location>
        <begin position="33"/>
        <end position="52"/>
    </location>
</feature>
<keyword evidence="3 6" id="KW-0812">Transmembrane</keyword>
<keyword evidence="9" id="KW-1185">Reference proteome</keyword>
<evidence type="ECO:0000313" key="9">
    <source>
        <dbReference type="Proteomes" id="UP000199759"/>
    </source>
</evidence>
<dbReference type="PANTHER" id="PTHR32322:SF2">
    <property type="entry name" value="EAMA DOMAIN-CONTAINING PROTEIN"/>
    <property type="match status" value="1"/>
</dbReference>
<evidence type="ECO:0000256" key="1">
    <source>
        <dbReference type="ARBA" id="ARBA00004141"/>
    </source>
</evidence>
<dbReference type="RefSeq" id="WP_233342224.1">
    <property type="nucleotide sequence ID" value="NZ_FNHG01000001.1"/>
</dbReference>
<dbReference type="Proteomes" id="UP000199759">
    <property type="component" value="Unassembled WGS sequence"/>
</dbReference>
<dbReference type="PANTHER" id="PTHR32322">
    <property type="entry name" value="INNER MEMBRANE TRANSPORTER"/>
    <property type="match status" value="1"/>
</dbReference>
<evidence type="ECO:0000256" key="4">
    <source>
        <dbReference type="ARBA" id="ARBA00022989"/>
    </source>
</evidence>